<accession>C7QAC8</accession>
<gene>
    <name evidence="3" type="ordered locus">Caci_3521</name>
</gene>
<evidence type="ECO:0000256" key="1">
    <source>
        <dbReference type="SAM" id="MobiDB-lite"/>
    </source>
</evidence>
<sequence length="238" mass="25941">MILLNVDGRTATLWMLVAFVVAFGLTRTITLMIRAGRGPFRDNVTDGGVHVHHMVYGIFSMMGAGVAEFALRPGAPWYHLLAALFGVGAALTLDEYALWFYLKDVYWAEEGRKSVDIAVYTAGLGMITLITENPFAQEAGSGRVAWAVTIAVHLVFALVCAYKGKGFTAVAGVMIPVVAIIGAVRVAKPGSPWARRYYKADSRKMAKSEKRRERELNGRTARLRDALAGTPQRRGAGH</sequence>
<feature type="transmembrane region" description="Helical" evidence="2">
    <location>
        <begin position="77"/>
        <end position="102"/>
    </location>
</feature>
<keyword evidence="2" id="KW-1133">Transmembrane helix</keyword>
<evidence type="ECO:0000313" key="3">
    <source>
        <dbReference type="EMBL" id="ACU72427.1"/>
    </source>
</evidence>
<protein>
    <submittedName>
        <fullName evidence="3">Integral membrane protein</fullName>
    </submittedName>
</protein>
<feature type="transmembrane region" description="Helical" evidence="2">
    <location>
        <begin position="12"/>
        <end position="33"/>
    </location>
</feature>
<feature type="transmembrane region" description="Helical" evidence="2">
    <location>
        <begin position="143"/>
        <end position="162"/>
    </location>
</feature>
<feature type="transmembrane region" description="Helical" evidence="2">
    <location>
        <begin position="114"/>
        <end position="131"/>
    </location>
</feature>
<name>C7QAC8_CATAD</name>
<feature type="compositionally biased region" description="Basic and acidic residues" evidence="1">
    <location>
        <begin position="204"/>
        <end position="225"/>
    </location>
</feature>
<feature type="transmembrane region" description="Helical" evidence="2">
    <location>
        <begin position="54"/>
        <end position="71"/>
    </location>
</feature>
<dbReference type="EMBL" id="CP001700">
    <property type="protein sequence ID" value="ACU72427.1"/>
    <property type="molecule type" value="Genomic_DNA"/>
</dbReference>
<dbReference type="Proteomes" id="UP000000851">
    <property type="component" value="Chromosome"/>
</dbReference>
<dbReference type="eggNOG" id="COG4325">
    <property type="taxonomic scope" value="Bacteria"/>
</dbReference>
<dbReference type="STRING" id="479433.Caci_3521"/>
<feature type="region of interest" description="Disordered" evidence="1">
    <location>
        <begin position="204"/>
        <end position="238"/>
    </location>
</feature>
<dbReference type="InParanoid" id="C7QAC8"/>
<dbReference type="OrthoDB" id="8535577at2"/>
<evidence type="ECO:0000313" key="4">
    <source>
        <dbReference type="Proteomes" id="UP000000851"/>
    </source>
</evidence>
<dbReference type="KEGG" id="cai:Caci_3521"/>
<feature type="transmembrane region" description="Helical" evidence="2">
    <location>
        <begin position="169"/>
        <end position="187"/>
    </location>
</feature>
<keyword evidence="2" id="KW-0472">Membrane</keyword>
<organism evidence="3 4">
    <name type="scientific">Catenulispora acidiphila (strain DSM 44928 / JCM 14897 / NBRC 102108 / NRRL B-24433 / ID139908)</name>
    <dbReference type="NCBI Taxonomy" id="479433"/>
    <lineage>
        <taxon>Bacteria</taxon>
        <taxon>Bacillati</taxon>
        <taxon>Actinomycetota</taxon>
        <taxon>Actinomycetes</taxon>
        <taxon>Catenulisporales</taxon>
        <taxon>Catenulisporaceae</taxon>
        <taxon>Catenulispora</taxon>
    </lineage>
</organism>
<dbReference type="HOGENOM" id="CLU_067076_0_0_11"/>
<dbReference type="RefSeq" id="WP_015792156.1">
    <property type="nucleotide sequence ID" value="NC_013131.1"/>
</dbReference>
<keyword evidence="2" id="KW-0812">Transmembrane</keyword>
<keyword evidence="4" id="KW-1185">Reference proteome</keyword>
<evidence type="ECO:0000256" key="2">
    <source>
        <dbReference type="SAM" id="Phobius"/>
    </source>
</evidence>
<reference evidence="3 4" key="1">
    <citation type="journal article" date="2009" name="Stand. Genomic Sci.">
        <title>Complete genome sequence of Catenulispora acidiphila type strain (ID 139908).</title>
        <authorList>
            <person name="Copeland A."/>
            <person name="Lapidus A."/>
            <person name="Glavina Del Rio T."/>
            <person name="Nolan M."/>
            <person name="Lucas S."/>
            <person name="Chen F."/>
            <person name="Tice H."/>
            <person name="Cheng J.F."/>
            <person name="Bruce D."/>
            <person name="Goodwin L."/>
            <person name="Pitluck S."/>
            <person name="Mikhailova N."/>
            <person name="Pati A."/>
            <person name="Ivanova N."/>
            <person name="Mavromatis K."/>
            <person name="Chen A."/>
            <person name="Palaniappan K."/>
            <person name="Chain P."/>
            <person name="Land M."/>
            <person name="Hauser L."/>
            <person name="Chang Y.J."/>
            <person name="Jeffries C.D."/>
            <person name="Chertkov O."/>
            <person name="Brettin T."/>
            <person name="Detter J.C."/>
            <person name="Han C."/>
            <person name="Ali Z."/>
            <person name="Tindall B.J."/>
            <person name="Goker M."/>
            <person name="Bristow J."/>
            <person name="Eisen J.A."/>
            <person name="Markowitz V."/>
            <person name="Hugenholtz P."/>
            <person name="Kyrpides N.C."/>
            <person name="Klenk H.P."/>
        </authorList>
    </citation>
    <scope>NUCLEOTIDE SEQUENCE [LARGE SCALE GENOMIC DNA]</scope>
    <source>
        <strain evidence="4">DSM 44928 / JCM 14897 / NBRC 102108 / NRRL B-24433 / ID139908</strain>
    </source>
</reference>
<proteinExistence type="predicted"/>
<dbReference type="AlphaFoldDB" id="C7QAC8"/>